<dbReference type="STRING" id="27342.A0A0H2S2A7"/>
<name>A0A0H2S2A7_9AGAM</name>
<dbReference type="Gene3D" id="3.40.50.1820">
    <property type="entry name" value="alpha/beta hydrolase"/>
    <property type="match status" value="1"/>
</dbReference>
<dbReference type="Proteomes" id="UP000053477">
    <property type="component" value="Unassembled WGS sequence"/>
</dbReference>
<dbReference type="SUPFAM" id="SSF53474">
    <property type="entry name" value="alpha/beta-Hydrolases"/>
    <property type="match status" value="1"/>
</dbReference>
<evidence type="ECO:0000256" key="1">
    <source>
        <dbReference type="ARBA" id="ARBA00010088"/>
    </source>
</evidence>
<protein>
    <submittedName>
        <fullName evidence="4">Alpha/beta-hydrolase</fullName>
    </submittedName>
</protein>
<organism evidence="4 5">
    <name type="scientific">Schizopora paradoxa</name>
    <dbReference type="NCBI Taxonomy" id="27342"/>
    <lineage>
        <taxon>Eukaryota</taxon>
        <taxon>Fungi</taxon>
        <taxon>Dikarya</taxon>
        <taxon>Basidiomycota</taxon>
        <taxon>Agaricomycotina</taxon>
        <taxon>Agaricomycetes</taxon>
        <taxon>Hymenochaetales</taxon>
        <taxon>Schizoporaceae</taxon>
        <taxon>Schizopora</taxon>
    </lineage>
</organism>
<dbReference type="AlphaFoldDB" id="A0A0H2S2A7"/>
<proteinExistence type="inferred from homology"/>
<dbReference type="Pfam" id="PF08386">
    <property type="entry name" value="Abhydrolase_4"/>
    <property type="match status" value="1"/>
</dbReference>
<accession>A0A0H2S2A7</accession>
<reference evidence="4 5" key="1">
    <citation type="submission" date="2015-04" db="EMBL/GenBank/DDBJ databases">
        <title>Complete genome sequence of Schizopora paradoxa KUC8140, a cosmopolitan wood degrader in East Asia.</title>
        <authorList>
            <consortium name="DOE Joint Genome Institute"/>
            <person name="Min B."/>
            <person name="Park H."/>
            <person name="Jang Y."/>
            <person name="Kim J.-J."/>
            <person name="Kim K.H."/>
            <person name="Pangilinan J."/>
            <person name="Lipzen A."/>
            <person name="Riley R."/>
            <person name="Grigoriev I.V."/>
            <person name="Spatafora J.W."/>
            <person name="Choi I.-G."/>
        </authorList>
    </citation>
    <scope>NUCLEOTIDE SEQUENCE [LARGE SCALE GENOMIC DNA]</scope>
    <source>
        <strain evidence="4 5">KUC8140</strain>
    </source>
</reference>
<dbReference type="OrthoDB" id="425534at2759"/>
<dbReference type="PANTHER" id="PTHR43248">
    <property type="entry name" value="2-SUCCINYL-6-HYDROXY-2,4-CYCLOHEXADIENE-1-CARBOXYLATE SYNTHASE"/>
    <property type="match status" value="1"/>
</dbReference>
<dbReference type="InterPro" id="IPR013595">
    <property type="entry name" value="Pept_S33_TAP-like_C"/>
</dbReference>
<keyword evidence="2 4" id="KW-0378">Hydrolase</keyword>
<comment type="similarity">
    <text evidence="1">Belongs to the peptidase S33 family.</text>
</comment>
<evidence type="ECO:0000259" key="3">
    <source>
        <dbReference type="Pfam" id="PF08386"/>
    </source>
</evidence>
<dbReference type="PANTHER" id="PTHR43248:SF25">
    <property type="entry name" value="AB HYDROLASE-1 DOMAIN-CONTAINING PROTEIN-RELATED"/>
    <property type="match status" value="1"/>
</dbReference>
<evidence type="ECO:0000256" key="2">
    <source>
        <dbReference type="ARBA" id="ARBA00022801"/>
    </source>
</evidence>
<dbReference type="InterPro" id="IPR051601">
    <property type="entry name" value="Serine_prot/Carboxylest_S33"/>
</dbReference>
<feature type="domain" description="Peptidase S33 tripeptidyl aminopeptidase-like C-terminal" evidence="3">
    <location>
        <begin position="478"/>
        <end position="568"/>
    </location>
</feature>
<dbReference type="GO" id="GO:0016787">
    <property type="term" value="F:hydrolase activity"/>
    <property type="evidence" value="ECO:0007669"/>
    <property type="project" value="UniProtKB-KW"/>
</dbReference>
<sequence>MEKQTDRAVAGGWSRPSHSFRTSKGRYMFWTKLFSFLGLLVLTSLVLGLRKVTQTFCSIHSRPFSLFADLYGRPDNRVGRLEGGIQWTICGENLECGRLDVPFDYSNSSSGNLNASLSVIRYLATNKTARLGTLLTNPGGPGGSGVQFIFGAGQALSNVVDGRYDIVSWDPRGINGTLPRVECFDSQTEQDIFGINTYTETLLQTGNLSDPFDLEAFKKAVKEKDARNRVMASLCNERSGETMAHVGTATVVRDLVSLYDALEGINEPINYWGFSYGTIVGSYLVNMFPDRVGRIIIDGVVDPVVWANKRSVLWTKVFYSDTEKVLRSFVGEERCALASQGDTHQDILDKIDMLIDKLHEHPFAVSHASRPGVLTSSMIKGFIFTNMYRPRSWPQLAKTLVSSRGGNGKSVVEFFQKPVELDKNIPASTDQSTIAVICTDSPNYSEMTDKEVFDEIIRETAEFQGVSPHFAGMDIPPCHNVQVKASERFTGPFNHTLANEILIIGNTADPVTPLRNAISVNKMLSGSSRLVVHQGSGHCSLAMVSMCTVNAIRGYLLEGDLPPNGLECPVDEKFFPEKPVGSDKQVWLEESSQINSAKDVQLLESIKQLGEPLAIEETDMGCKLDLHSQTVAGALLV</sequence>
<keyword evidence="5" id="KW-1185">Reference proteome</keyword>
<evidence type="ECO:0000313" key="4">
    <source>
        <dbReference type="EMBL" id="KLO17987.1"/>
    </source>
</evidence>
<gene>
    <name evidence="4" type="ORF">SCHPADRAFT_993972</name>
</gene>
<dbReference type="EMBL" id="KQ085899">
    <property type="protein sequence ID" value="KLO17987.1"/>
    <property type="molecule type" value="Genomic_DNA"/>
</dbReference>
<evidence type="ECO:0000313" key="5">
    <source>
        <dbReference type="Proteomes" id="UP000053477"/>
    </source>
</evidence>
<dbReference type="InterPro" id="IPR029058">
    <property type="entry name" value="AB_hydrolase_fold"/>
</dbReference>
<dbReference type="InParanoid" id="A0A0H2S2A7"/>